<keyword evidence="2" id="KW-1185">Reference proteome</keyword>
<reference evidence="1 2" key="1">
    <citation type="submission" date="2018-11" db="EMBL/GenBank/DDBJ databases">
        <title>YIM 102482-1 draft genome.</title>
        <authorList>
            <person name="Li G."/>
            <person name="Jiang Y."/>
        </authorList>
    </citation>
    <scope>NUCLEOTIDE SEQUENCE [LARGE SCALE GENOMIC DNA]</scope>
    <source>
        <strain evidence="1 2">YIM 102482-1</strain>
    </source>
</reference>
<organism evidence="1 2">
    <name type="scientific">Gulosibacter macacae</name>
    <dbReference type="NCBI Taxonomy" id="2488791"/>
    <lineage>
        <taxon>Bacteria</taxon>
        <taxon>Bacillati</taxon>
        <taxon>Actinomycetota</taxon>
        <taxon>Actinomycetes</taxon>
        <taxon>Micrococcales</taxon>
        <taxon>Microbacteriaceae</taxon>
        <taxon>Gulosibacter</taxon>
    </lineage>
</organism>
<dbReference type="EMBL" id="RQVS01000028">
    <property type="protein sequence ID" value="RRJ85553.1"/>
    <property type="molecule type" value="Genomic_DNA"/>
</dbReference>
<dbReference type="RefSeq" id="WP_124974179.1">
    <property type="nucleotide sequence ID" value="NZ_RQVS01000028.1"/>
</dbReference>
<dbReference type="AlphaFoldDB" id="A0A3P3VY01"/>
<dbReference type="Proteomes" id="UP000274391">
    <property type="component" value="Unassembled WGS sequence"/>
</dbReference>
<gene>
    <name evidence="1" type="ORF">EG850_13005</name>
</gene>
<evidence type="ECO:0000313" key="1">
    <source>
        <dbReference type="EMBL" id="RRJ85553.1"/>
    </source>
</evidence>
<name>A0A3P3VY01_9MICO</name>
<accession>A0A3P3VY01</accession>
<proteinExistence type="predicted"/>
<comment type="caution">
    <text evidence="1">The sequence shown here is derived from an EMBL/GenBank/DDBJ whole genome shotgun (WGS) entry which is preliminary data.</text>
</comment>
<protein>
    <submittedName>
        <fullName evidence="1">Uncharacterized protein</fullName>
    </submittedName>
</protein>
<sequence>MADLDLTEGEFITLAGHLDDIAADASSADGVEEVLATASAAMPGTSIATSMSTAGSGLDLRVSGLARRLAEFSLEAVVAEQALHERDVAGANAFSLGAHGGWVV</sequence>
<evidence type="ECO:0000313" key="2">
    <source>
        <dbReference type="Proteomes" id="UP000274391"/>
    </source>
</evidence>